<name>A0ABT6M7C9_9NOCA</name>
<protein>
    <submittedName>
        <fullName evidence="2">Uncharacterized protein</fullName>
    </submittedName>
</protein>
<gene>
    <name evidence="2" type="ORF">M2280_001423</name>
</gene>
<keyword evidence="1" id="KW-0732">Signal</keyword>
<reference evidence="2 3" key="1">
    <citation type="submission" date="2023-04" db="EMBL/GenBank/DDBJ databases">
        <title>Forest soil microbial communities from Buena Vista Peninsula, Colon Province, Panama.</title>
        <authorList>
            <person name="Bouskill N."/>
        </authorList>
    </citation>
    <scope>NUCLEOTIDE SEQUENCE [LARGE SCALE GENOMIC DNA]</scope>
    <source>
        <strain evidence="2 3">CFH S0262</strain>
    </source>
</reference>
<proteinExistence type="predicted"/>
<dbReference type="PROSITE" id="PS51257">
    <property type="entry name" value="PROKAR_LIPOPROTEIN"/>
    <property type="match status" value="1"/>
</dbReference>
<dbReference type="EMBL" id="JARXVC010000003">
    <property type="protein sequence ID" value="MDH6280211.1"/>
    <property type="molecule type" value="Genomic_DNA"/>
</dbReference>
<evidence type="ECO:0000313" key="3">
    <source>
        <dbReference type="Proteomes" id="UP001160334"/>
    </source>
</evidence>
<feature type="signal peptide" evidence="1">
    <location>
        <begin position="1"/>
        <end position="26"/>
    </location>
</feature>
<evidence type="ECO:0000256" key="1">
    <source>
        <dbReference type="SAM" id="SignalP"/>
    </source>
</evidence>
<dbReference type="Proteomes" id="UP001160334">
    <property type="component" value="Unassembled WGS sequence"/>
</dbReference>
<sequence>MSRNWVAALGVAGLLGAAACSTTTVAVPATDPAVVRASLLPDESELPPGTVVEPLDGEEQMVLNLKLDAPSTGIGPALVATFAPPECDEQNSYSDEARIRLAENGSAAGALLAGERAYIMLVSETGMNISRVANAHTGSCSTYTVTYDDPAAVARTVRTERLDLPPTLAAADAVIVSEVSHRDNPKWADQEVMLGYAVVRGYTVMVLAHQGKEFRAEFDDVFTRVVEKVRERA</sequence>
<evidence type="ECO:0000313" key="2">
    <source>
        <dbReference type="EMBL" id="MDH6280211.1"/>
    </source>
</evidence>
<comment type="caution">
    <text evidence="2">The sequence shown here is derived from an EMBL/GenBank/DDBJ whole genome shotgun (WGS) entry which is preliminary data.</text>
</comment>
<keyword evidence="3" id="KW-1185">Reference proteome</keyword>
<dbReference type="RefSeq" id="WP_280759565.1">
    <property type="nucleotide sequence ID" value="NZ_JARXVC010000003.1"/>
</dbReference>
<feature type="chain" id="PRO_5045448072" evidence="1">
    <location>
        <begin position="27"/>
        <end position="233"/>
    </location>
</feature>
<accession>A0ABT6M7C9</accession>
<organism evidence="2 3">
    <name type="scientific">Prescottella agglutinans</name>
    <dbReference type="NCBI Taxonomy" id="1644129"/>
    <lineage>
        <taxon>Bacteria</taxon>
        <taxon>Bacillati</taxon>
        <taxon>Actinomycetota</taxon>
        <taxon>Actinomycetes</taxon>
        <taxon>Mycobacteriales</taxon>
        <taxon>Nocardiaceae</taxon>
        <taxon>Prescottella</taxon>
    </lineage>
</organism>